<evidence type="ECO:0000313" key="1">
    <source>
        <dbReference type="EMBL" id="KAK9158860.1"/>
    </source>
</evidence>
<gene>
    <name evidence="1" type="ORF">Scep_005434</name>
</gene>
<dbReference type="Proteomes" id="UP001419268">
    <property type="component" value="Unassembled WGS sequence"/>
</dbReference>
<protein>
    <submittedName>
        <fullName evidence="1">Uncharacterized protein</fullName>
    </submittedName>
</protein>
<reference evidence="1 2" key="1">
    <citation type="submission" date="2024-01" db="EMBL/GenBank/DDBJ databases">
        <title>Genome assemblies of Stephania.</title>
        <authorList>
            <person name="Yang L."/>
        </authorList>
    </citation>
    <scope>NUCLEOTIDE SEQUENCE [LARGE SCALE GENOMIC DNA]</scope>
    <source>
        <strain evidence="1">JXDWG</strain>
        <tissue evidence="1">Leaf</tissue>
    </source>
</reference>
<organism evidence="1 2">
    <name type="scientific">Stephania cephalantha</name>
    <dbReference type="NCBI Taxonomy" id="152367"/>
    <lineage>
        <taxon>Eukaryota</taxon>
        <taxon>Viridiplantae</taxon>
        <taxon>Streptophyta</taxon>
        <taxon>Embryophyta</taxon>
        <taxon>Tracheophyta</taxon>
        <taxon>Spermatophyta</taxon>
        <taxon>Magnoliopsida</taxon>
        <taxon>Ranunculales</taxon>
        <taxon>Menispermaceae</taxon>
        <taxon>Menispermoideae</taxon>
        <taxon>Cissampelideae</taxon>
        <taxon>Stephania</taxon>
    </lineage>
</organism>
<dbReference type="AlphaFoldDB" id="A0AAP0PXH3"/>
<keyword evidence="2" id="KW-1185">Reference proteome</keyword>
<name>A0AAP0PXH3_9MAGN</name>
<dbReference type="EMBL" id="JBBNAG010000002">
    <property type="protein sequence ID" value="KAK9158860.1"/>
    <property type="molecule type" value="Genomic_DNA"/>
</dbReference>
<proteinExistence type="predicted"/>
<sequence length="134" mass="13871">MRPLVASLSSRLPAARTPRHRPASLTRFSSSAAALLASSTAAFLAFFAAAVLPLASRAACSPLCGHLLSLAHLDSIAVSSSATPLHTPLAHDTPPSASFTPVCAAVTFDIGVAYRERVDKASLILLGFGWDTLC</sequence>
<accession>A0AAP0PXH3</accession>
<comment type="caution">
    <text evidence="1">The sequence shown here is derived from an EMBL/GenBank/DDBJ whole genome shotgun (WGS) entry which is preliminary data.</text>
</comment>
<evidence type="ECO:0000313" key="2">
    <source>
        <dbReference type="Proteomes" id="UP001419268"/>
    </source>
</evidence>